<evidence type="ECO:0000313" key="1">
    <source>
        <dbReference type="EMBL" id="MBA9005948.1"/>
    </source>
</evidence>
<comment type="caution">
    <text evidence="1">The sequence shown here is derived from an EMBL/GenBank/DDBJ whole genome shotgun (WGS) entry which is preliminary data.</text>
</comment>
<keyword evidence="2" id="KW-1185">Reference proteome</keyword>
<sequence length="128" mass="14319">MDDVRRRLAQAARVWLRADEDAARQVTTHGVWQAPMPAVPLAGEEPEMVAVYGKDWPWLEAARCISPGDARHIARHHPARVLADVEALRQVVALCETETAETDGLPLAMRILELLARDNTARQEQPVR</sequence>
<dbReference type="RefSeq" id="WP_182706999.1">
    <property type="nucleotide sequence ID" value="NZ_JACJII010000001.1"/>
</dbReference>
<evidence type="ECO:0000313" key="2">
    <source>
        <dbReference type="Proteomes" id="UP000539313"/>
    </source>
</evidence>
<reference evidence="1 2" key="1">
    <citation type="submission" date="2020-08" db="EMBL/GenBank/DDBJ databases">
        <title>Sequencing the genomes of 1000 actinobacteria strains.</title>
        <authorList>
            <person name="Klenk H.-P."/>
        </authorList>
    </citation>
    <scope>NUCLEOTIDE SEQUENCE [LARGE SCALE GENOMIC DNA]</scope>
    <source>
        <strain evidence="1 2">DSM 45823</strain>
    </source>
</reference>
<accession>A0A7W3N1R0</accession>
<protein>
    <submittedName>
        <fullName evidence="1">Uncharacterized protein</fullName>
    </submittedName>
</protein>
<dbReference type="EMBL" id="JACJII010000001">
    <property type="protein sequence ID" value="MBA9005948.1"/>
    <property type="molecule type" value="Genomic_DNA"/>
</dbReference>
<dbReference type="InterPro" id="IPR046193">
    <property type="entry name" value="DUF6221"/>
</dbReference>
<gene>
    <name evidence="1" type="ORF">HNR21_004830</name>
</gene>
<organism evidence="1 2">
    <name type="scientific">Thermomonospora cellulosilytica</name>
    <dbReference type="NCBI Taxonomy" id="1411118"/>
    <lineage>
        <taxon>Bacteria</taxon>
        <taxon>Bacillati</taxon>
        <taxon>Actinomycetota</taxon>
        <taxon>Actinomycetes</taxon>
        <taxon>Streptosporangiales</taxon>
        <taxon>Thermomonosporaceae</taxon>
        <taxon>Thermomonospora</taxon>
    </lineage>
</organism>
<dbReference type="Pfam" id="PF19730">
    <property type="entry name" value="DUF6221"/>
    <property type="match status" value="1"/>
</dbReference>
<proteinExistence type="predicted"/>
<dbReference type="AlphaFoldDB" id="A0A7W3N1R0"/>
<name>A0A7W3N1R0_9ACTN</name>
<dbReference type="Proteomes" id="UP000539313">
    <property type="component" value="Unassembled WGS sequence"/>
</dbReference>